<feature type="binding site" evidence="12">
    <location>
        <begin position="189"/>
        <end position="193"/>
    </location>
    <ligand>
        <name>NADP(+)</name>
        <dbReference type="ChEBI" id="CHEBI:58349"/>
    </ligand>
</feature>
<reference evidence="15 17" key="1">
    <citation type="journal article" date="2006" name="Proc. Natl. Acad. Sci. U.S.A.">
        <title>Genome analysis of the smallest free-living eukaryote Ostreococcus tauri unveils many unique features.</title>
        <authorList>
            <person name="Derelle E."/>
            <person name="Ferraz C."/>
            <person name="Rombauts S."/>
            <person name="Rouze P."/>
            <person name="Worden A.Z."/>
            <person name="Robbens S."/>
            <person name="Partensky F."/>
            <person name="Degroeve S."/>
            <person name="Echeynie S."/>
            <person name="Cooke R."/>
            <person name="Saeys Y."/>
            <person name="Wuyts J."/>
            <person name="Jabbari K."/>
            <person name="Bowler C."/>
            <person name="Panaud O."/>
            <person name="Piegu B."/>
            <person name="Ball S.G."/>
            <person name="Ral J.-P."/>
            <person name="Bouget F.-Y."/>
            <person name="Piganeau G."/>
            <person name="De Baets B."/>
            <person name="Picard A."/>
            <person name="Delseny M."/>
            <person name="Demaille J."/>
            <person name="Van de Peer Y."/>
            <person name="Moreau H."/>
        </authorList>
    </citation>
    <scope>NUCLEOTIDE SEQUENCE [LARGE SCALE GENOMIC DNA]</scope>
    <source>
        <strain evidence="15 17">OTTH0595</strain>
    </source>
</reference>
<dbReference type="Proteomes" id="UP000195557">
    <property type="component" value="Unassembled WGS sequence"/>
</dbReference>
<dbReference type="GO" id="GO:0009507">
    <property type="term" value="C:chloroplast"/>
    <property type="evidence" value="ECO:0007669"/>
    <property type="project" value="UniProtKB-SubCell"/>
</dbReference>
<keyword evidence="6 12" id="KW-0521">NADP</keyword>
<dbReference type="InterPro" id="IPR002347">
    <property type="entry name" value="SDR_fam"/>
</dbReference>
<dbReference type="NCBIfam" id="NF005559">
    <property type="entry name" value="PRK07231.1"/>
    <property type="match status" value="1"/>
</dbReference>
<dbReference type="InterPro" id="IPR020904">
    <property type="entry name" value="Sc_DH/Rdtase_CS"/>
</dbReference>
<dbReference type="NCBIfam" id="TIGR01830">
    <property type="entry name" value="3oxo_ACP_reduc"/>
    <property type="match status" value="1"/>
</dbReference>
<dbReference type="PRINTS" id="PR00081">
    <property type="entry name" value="GDHRDH"/>
</dbReference>
<dbReference type="Gene3D" id="3.40.50.720">
    <property type="entry name" value="NAD(P)-binding Rossmann-like Domain"/>
    <property type="match status" value="1"/>
</dbReference>
<evidence type="ECO:0000313" key="16">
    <source>
        <dbReference type="EMBL" id="OUS42755.1"/>
    </source>
</evidence>
<evidence type="ECO:0000256" key="6">
    <source>
        <dbReference type="ARBA" id="ARBA00022857"/>
    </source>
</evidence>
<evidence type="ECO:0000256" key="10">
    <source>
        <dbReference type="ARBA" id="ARBA00048508"/>
    </source>
</evidence>
<dbReference type="Proteomes" id="UP000009170">
    <property type="component" value="Unassembled WGS sequence"/>
</dbReference>
<dbReference type="PRINTS" id="PR00080">
    <property type="entry name" value="SDRFAMILY"/>
</dbReference>
<accession>Q01GL3</accession>
<evidence type="ECO:0000256" key="7">
    <source>
        <dbReference type="ARBA" id="ARBA00023002"/>
    </source>
</evidence>
<keyword evidence="7 13" id="KW-0560">Oxidoreductase</keyword>
<dbReference type="RefSeq" id="XP_003074280.1">
    <property type="nucleotide sequence ID" value="XM_003074233.1"/>
</dbReference>
<keyword evidence="17" id="KW-1185">Reference proteome</keyword>
<dbReference type="FunFam" id="3.40.50.720:FF:000037">
    <property type="entry name" value="3-oxoacyl-[acyl-carrier-protein] reductase FabG"/>
    <property type="match status" value="1"/>
</dbReference>
<evidence type="ECO:0000256" key="8">
    <source>
        <dbReference type="ARBA" id="ARBA00023098"/>
    </source>
</evidence>
<proteinExistence type="inferred from homology"/>
<dbReference type="InterPro" id="IPR057326">
    <property type="entry name" value="KR_dom"/>
</dbReference>
<protein>
    <recommendedName>
        <fullName evidence="3 13">3-oxoacyl-[acyl-carrier-protein] reductase</fullName>
        <ecNumber evidence="3 13">1.1.1.100</ecNumber>
    </recommendedName>
</protein>
<comment type="similarity">
    <text evidence="2 13">Belongs to the short-chain dehydrogenases/reductases (SDR) family.</text>
</comment>
<feature type="domain" description="Ketoreductase" evidence="14">
    <location>
        <begin position="38"/>
        <end position="220"/>
    </location>
</feature>
<name>Q01GL3_OSTTA</name>
<dbReference type="UniPathway" id="UPA00094"/>
<dbReference type="SMART" id="SM00822">
    <property type="entry name" value="PKS_KR"/>
    <property type="match status" value="1"/>
</dbReference>
<feature type="active site" description="Proton acceptor" evidence="11">
    <location>
        <position position="189"/>
    </location>
</feature>
<dbReference type="InterPro" id="IPR050259">
    <property type="entry name" value="SDR"/>
</dbReference>
<dbReference type="GeneID" id="9834705"/>
<accession>A0A454Y5V2</accession>
<dbReference type="Pfam" id="PF13561">
    <property type="entry name" value="adh_short_C2"/>
    <property type="match status" value="1"/>
</dbReference>
<feature type="binding site" evidence="12">
    <location>
        <position position="222"/>
    </location>
    <ligand>
        <name>NADP(+)</name>
        <dbReference type="ChEBI" id="CHEBI:58349"/>
    </ligand>
</feature>
<dbReference type="GO" id="GO:0051287">
    <property type="term" value="F:NAD binding"/>
    <property type="evidence" value="ECO:0007669"/>
    <property type="project" value="UniProtKB-UniRule"/>
</dbReference>
<dbReference type="STRING" id="70448.Q01GL3"/>
<dbReference type="CDD" id="cd05333">
    <property type="entry name" value="BKR_SDR_c"/>
    <property type="match status" value="1"/>
</dbReference>
<keyword evidence="9 13" id="KW-0275">Fatty acid biosynthesis</keyword>
<evidence type="ECO:0000256" key="4">
    <source>
        <dbReference type="ARBA" id="ARBA00022516"/>
    </source>
</evidence>
<keyword evidence="4 13" id="KW-0444">Lipid biosynthesis</keyword>
<evidence type="ECO:0000313" key="15">
    <source>
        <dbReference type="EMBL" id="CAL50131.1"/>
    </source>
</evidence>
<keyword evidence="8 13" id="KW-0443">Lipid metabolism</keyword>
<evidence type="ECO:0000256" key="1">
    <source>
        <dbReference type="ARBA" id="ARBA00005194"/>
    </source>
</evidence>
<gene>
    <name evidence="16" type="ORF">BE221DRAFT_201620</name>
    <name evidence="15" type="ORF">OT_ostta01g02220</name>
</gene>
<feature type="binding site" evidence="12">
    <location>
        <begin position="95"/>
        <end position="96"/>
    </location>
    <ligand>
        <name>NADP(+)</name>
        <dbReference type="ChEBI" id="CHEBI:58349"/>
    </ligand>
</feature>
<reference evidence="15" key="2">
    <citation type="journal article" date="2014" name="BMC Genomics">
        <title>An improved genome of the model marine alga Ostreococcus tauri unfolds by assessing Illumina de novo assemblies.</title>
        <authorList>
            <person name="Blanc-Mathieu R."/>
            <person name="Verhelst B."/>
            <person name="Derelle E."/>
            <person name="Rombauts S."/>
            <person name="Bouget F.Y."/>
            <person name="Carre I."/>
            <person name="Chateau A."/>
            <person name="Eyre-Walker A."/>
            <person name="Grimsley N."/>
            <person name="Moreau H."/>
            <person name="Piegu B."/>
            <person name="Rivals E."/>
            <person name="Schackwitz W."/>
            <person name="Van de Peer Y."/>
            <person name="Piganeau G."/>
        </authorList>
    </citation>
    <scope>NUCLEOTIDE SEQUENCE</scope>
    <source>
        <strain evidence="15">RCC4221</strain>
    </source>
</reference>
<dbReference type="AlphaFoldDB" id="Q01GL3"/>
<evidence type="ECO:0000256" key="9">
    <source>
        <dbReference type="ARBA" id="ARBA00023160"/>
    </source>
</evidence>
<organism evidence="15 17">
    <name type="scientific">Ostreococcus tauri</name>
    <name type="common">Marine green alga</name>
    <dbReference type="NCBI Taxonomy" id="70448"/>
    <lineage>
        <taxon>Eukaryota</taxon>
        <taxon>Viridiplantae</taxon>
        <taxon>Chlorophyta</taxon>
        <taxon>Mamiellophyceae</taxon>
        <taxon>Mamiellales</taxon>
        <taxon>Bathycoccaceae</taxon>
        <taxon>Ostreococcus</taxon>
    </lineage>
</organism>
<evidence type="ECO:0000256" key="11">
    <source>
        <dbReference type="PIRSR" id="PIRSR611284-1"/>
    </source>
</evidence>
<dbReference type="PANTHER" id="PTHR42879:SF2">
    <property type="entry name" value="3-OXOACYL-[ACYL-CARRIER-PROTEIN] REDUCTASE FABG"/>
    <property type="match status" value="1"/>
</dbReference>
<evidence type="ECO:0000313" key="17">
    <source>
        <dbReference type="Proteomes" id="UP000009170"/>
    </source>
</evidence>
<dbReference type="FunCoup" id="Q01GL3">
    <property type="interactions" value="1540"/>
</dbReference>
<comment type="subunit">
    <text evidence="13">Homotetramer.</text>
</comment>
<dbReference type="InParanoid" id="Q01GL3"/>
<reference evidence="16" key="3">
    <citation type="submission" date="2017-04" db="EMBL/GenBank/DDBJ databases">
        <title>Population genomics of picophytoplankton unveils novel chromosome hypervariability.</title>
        <authorList>
            <consortium name="DOE Joint Genome Institute"/>
            <person name="Blanc-Mathieu R."/>
            <person name="Krasovec M."/>
            <person name="Hebrard M."/>
            <person name="Yau S."/>
            <person name="Desgranges E."/>
            <person name="Martin J."/>
            <person name="Schackwitz W."/>
            <person name="Kuo A."/>
            <person name="Salin G."/>
            <person name="Donnadieu C."/>
            <person name="Desdevises Y."/>
            <person name="Sanchez-Ferandin S."/>
            <person name="Moreau H."/>
            <person name="Rivals E."/>
            <person name="Grigoriev I.V."/>
            <person name="Grimsley N."/>
            <person name="Eyre-Walker A."/>
            <person name="Piganeau G."/>
        </authorList>
    </citation>
    <scope>NUCLEOTIDE SEQUENCE [LARGE SCALE GENOMIC DNA]</scope>
    <source>
        <strain evidence="16">RCC 1115</strain>
    </source>
</reference>
<comment type="catalytic activity">
    <reaction evidence="10 13">
        <text>a (3R)-hydroxyacyl-[ACP] + NADP(+) = a 3-oxoacyl-[ACP] + NADPH + H(+)</text>
        <dbReference type="Rhea" id="RHEA:17397"/>
        <dbReference type="Rhea" id="RHEA-COMP:9916"/>
        <dbReference type="Rhea" id="RHEA-COMP:9945"/>
        <dbReference type="ChEBI" id="CHEBI:15378"/>
        <dbReference type="ChEBI" id="CHEBI:57783"/>
        <dbReference type="ChEBI" id="CHEBI:58349"/>
        <dbReference type="ChEBI" id="CHEBI:78776"/>
        <dbReference type="ChEBI" id="CHEBI:78827"/>
        <dbReference type="EC" id="1.1.1.100"/>
    </reaction>
</comment>
<comment type="subcellular location">
    <subcellularLocation>
        <location evidence="13">Plastid</location>
        <location evidence="13">Chloroplast</location>
    </subcellularLocation>
    <subcellularLocation>
        <location evidence="13">Plastid</location>
    </subcellularLocation>
    <text evidence="13">And non-photosynthetic plastids.</text>
</comment>
<dbReference type="NCBIfam" id="NF009466">
    <property type="entry name" value="PRK12826.1-2"/>
    <property type="match status" value="1"/>
</dbReference>
<dbReference type="InterPro" id="IPR011284">
    <property type="entry name" value="3oxo_ACP_reduc"/>
</dbReference>
<dbReference type="PROSITE" id="PS00061">
    <property type="entry name" value="ADH_SHORT"/>
    <property type="match status" value="1"/>
</dbReference>
<keyword evidence="5 13" id="KW-0276">Fatty acid metabolism</keyword>
<dbReference type="EMBL" id="KZ155838">
    <property type="protein sequence ID" value="OUS42755.1"/>
    <property type="molecule type" value="Genomic_DNA"/>
</dbReference>
<evidence type="ECO:0000256" key="3">
    <source>
        <dbReference type="ARBA" id="ARBA00012948"/>
    </source>
</evidence>
<dbReference type="OrthoDB" id="1393670at2759"/>
<dbReference type="EC" id="1.1.1.100" evidence="3 13"/>
<dbReference type="EMBL" id="CAID01000001">
    <property type="protein sequence ID" value="CAL50131.1"/>
    <property type="molecule type" value="Genomic_DNA"/>
</dbReference>
<dbReference type="PANTHER" id="PTHR42879">
    <property type="entry name" value="3-OXOACYL-(ACYL-CARRIER-PROTEIN) REDUCTASE"/>
    <property type="match status" value="1"/>
</dbReference>
<comment type="pathway">
    <text evidence="1 13">Lipid metabolism; fatty acid biosynthesis.</text>
</comment>
<dbReference type="GO" id="GO:0004316">
    <property type="term" value="F:3-oxoacyl-[acyl-carrier-protein] reductase (NADPH) activity"/>
    <property type="evidence" value="ECO:0007669"/>
    <property type="project" value="UniProtKB-UniRule"/>
</dbReference>
<dbReference type="OMA" id="CQKHMVD"/>
<dbReference type="KEGG" id="ota:OT_ostta01g02220"/>
<sequence length="282" mass="29348">MSLASRAALRTTSALGRRSVSRSTRTVRSVTRCDATGPVCVVTGASRGIGAAIALKLGESGARVVVNYAASEGPANAVCEQIKAAGGDAIAVKANVANPEEVDALFKATMDKFGEVNVLVNNAGITRDTLMMRMKLQQWQEVIDLNLTGVFLCTQAATKLMGKKKPVSGRIVNITSVVGVTGNAGQVNYSAAKAGVIGLTKTVAREYAGRNIQCNAIAPGFIASDMTAVLGEELEKKILTTIPAGRYGQPEEIAGMVKFLAMDPAAAYITGQTIHVDGGMVM</sequence>
<evidence type="ECO:0000256" key="13">
    <source>
        <dbReference type="RuleBase" id="RU366074"/>
    </source>
</evidence>
<dbReference type="SUPFAM" id="SSF51735">
    <property type="entry name" value="NAD(P)-binding Rossmann-fold domains"/>
    <property type="match status" value="1"/>
</dbReference>
<accession>A0A1Y5I6V0</accession>
<dbReference type="InterPro" id="IPR036291">
    <property type="entry name" value="NAD(P)-bd_dom_sf"/>
</dbReference>
<dbReference type="GO" id="GO:0006633">
    <property type="term" value="P:fatty acid biosynthetic process"/>
    <property type="evidence" value="ECO:0007669"/>
    <property type="project" value="UniProtKB-UniPathway"/>
</dbReference>
<feature type="binding site" evidence="12">
    <location>
        <position position="122"/>
    </location>
    <ligand>
        <name>NADP(+)</name>
        <dbReference type="ChEBI" id="CHEBI:58349"/>
    </ligand>
</feature>
<feature type="binding site" evidence="12">
    <location>
        <begin position="44"/>
        <end position="47"/>
    </location>
    <ligand>
        <name>NADP(+)</name>
        <dbReference type="ChEBI" id="CHEBI:58349"/>
    </ligand>
</feature>
<evidence type="ECO:0000256" key="2">
    <source>
        <dbReference type="ARBA" id="ARBA00006484"/>
    </source>
</evidence>
<evidence type="ECO:0000256" key="5">
    <source>
        <dbReference type="ARBA" id="ARBA00022832"/>
    </source>
</evidence>
<evidence type="ECO:0000256" key="12">
    <source>
        <dbReference type="PIRSR" id="PIRSR611284-2"/>
    </source>
</evidence>
<evidence type="ECO:0000259" key="14">
    <source>
        <dbReference type="SMART" id="SM00822"/>
    </source>
</evidence>